<dbReference type="SMART" id="SM00530">
    <property type="entry name" value="HTH_XRE"/>
    <property type="match status" value="1"/>
</dbReference>
<dbReference type="AlphaFoldDB" id="N9PX13"/>
<evidence type="ECO:0000256" key="2">
    <source>
        <dbReference type="ARBA" id="ARBA00023125"/>
    </source>
</evidence>
<keyword evidence="3" id="KW-0804">Transcription</keyword>
<dbReference type="PROSITE" id="PS50943">
    <property type="entry name" value="HTH_CROC1"/>
    <property type="match status" value="1"/>
</dbReference>
<dbReference type="Gene3D" id="2.10.109.10">
    <property type="entry name" value="Umud Fragment, subunit A"/>
    <property type="match status" value="1"/>
</dbReference>
<dbReference type="EMBL" id="APRW01000009">
    <property type="protein sequence ID" value="ENX22206.1"/>
    <property type="molecule type" value="Genomic_DNA"/>
</dbReference>
<feature type="domain" description="HTH cro/C1-type" evidence="4">
    <location>
        <begin position="6"/>
        <end position="59"/>
    </location>
</feature>
<reference evidence="5 7" key="2">
    <citation type="submission" date="2013-02" db="EMBL/GenBank/DDBJ databases">
        <title>The Genome Sequence of Acinetobacter sp. NIPH 758.</title>
        <authorList>
            <consortium name="The Broad Institute Genome Sequencing Platform"/>
            <consortium name="The Broad Institute Genome Sequencing Center for Infectious Disease"/>
            <person name="Cerqueira G."/>
            <person name="Feldgarden M."/>
            <person name="Courvalin P."/>
            <person name="Perichon B."/>
            <person name="Grillot-Courvalin C."/>
            <person name="Clermont D."/>
            <person name="Rocha E."/>
            <person name="Yoon E.-J."/>
            <person name="Nemec A."/>
            <person name="Walker B."/>
            <person name="Young S.K."/>
            <person name="Zeng Q."/>
            <person name="Gargeya S."/>
            <person name="Fitzgerald M."/>
            <person name="Haas B."/>
            <person name="Abouelleil A."/>
            <person name="Alvarado L."/>
            <person name="Arachchi H.M."/>
            <person name="Berlin A.M."/>
            <person name="Chapman S.B."/>
            <person name="Dewar J."/>
            <person name="Goldberg J."/>
            <person name="Griggs A."/>
            <person name="Gujja S."/>
            <person name="Hansen M."/>
            <person name="Howarth C."/>
            <person name="Imamovic A."/>
            <person name="Larimer J."/>
            <person name="McCowan C."/>
            <person name="Murphy C."/>
            <person name="Neiman D."/>
            <person name="Pearson M."/>
            <person name="Priest M."/>
            <person name="Roberts A."/>
            <person name="Saif S."/>
            <person name="Shea T."/>
            <person name="Sisk P."/>
            <person name="Sykes S."/>
            <person name="Wortman J."/>
            <person name="Nusbaum C."/>
            <person name="Birren B."/>
        </authorList>
    </citation>
    <scope>NUCLEOTIDE SEQUENCE [LARGE SCALE GENOMIC DNA]</scope>
    <source>
        <strain evidence="5 7">NIPH 758</strain>
    </source>
</reference>
<protein>
    <recommendedName>
        <fullName evidence="4">HTH cro/C1-type domain-containing protein</fullName>
    </recommendedName>
</protein>
<evidence type="ECO:0000313" key="7">
    <source>
        <dbReference type="Proteomes" id="UP000013049"/>
    </source>
</evidence>
<name>N9PX13_9GAMM</name>
<sequence length="225" mass="25366">MLKDRLKEARKRAKKSQKDVVAAVGITQSALSQLETGLVSSSSHLPSIAKFLGVDAYWLQTGEGQAELDPTQSEHSINISPVQAKMAPVLSWVQAGIFTNVQSVDMTQVEEWLPLPDDCDECFYLKVQGLSNYPVFHEGDYILVDPTVQYSDMQSGDMIVVRKHEDATFKKLVIETDNSRYLQALNPEFKPNIIPLDEECIFVGEVVDSIRYIYQSKRRSKIKHS</sequence>
<dbReference type="OrthoDB" id="9791537at2"/>
<comment type="caution">
    <text evidence="6">The sequence shown here is derived from an EMBL/GenBank/DDBJ whole genome shotgun (WGS) entry which is preliminary data.</text>
</comment>
<dbReference type="PANTHER" id="PTHR40661:SF3">
    <property type="entry name" value="FELS-1 PROPHAGE TRANSCRIPTIONAL REGULATOR"/>
    <property type="match status" value="1"/>
</dbReference>
<dbReference type="SUPFAM" id="SSF47413">
    <property type="entry name" value="lambda repressor-like DNA-binding domains"/>
    <property type="match status" value="1"/>
</dbReference>
<keyword evidence="8" id="KW-1185">Reference proteome</keyword>
<dbReference type="eggNOG" id="COG1974">
    <property type="taxonomic scope" value="Bacteria"/>
</dbReference>
<dbReference type="Gene3D" id="1.10.260.40">
    <property type="entry name" value="lambda repressor-like DNA-binding domains"/>
    <property type="match status" value="1"/>
</dbReference>
<proteinExistence type="predicted"/>
<evidence type="ECO:0000313" key="5">
    <source>
        <dbReference type="EMBL" id="ENU92430.1"/>
    </source>
</evidence>
<evidence type="ECO:0000313" key="6">
    <source>
        <dbReference type="EMBL" id="ENX22206.1"/>
    </source>
</evidence>
<dbReference type="CDD" id="cd06529">
    <property type="entry name" value="S24_LexA-like"/>
    <property type="match status" value="1"/>
</dbReference>
<dbReference type="InterPro" id="IPR001387">
    <property type="entry name" value="Cro/C1-type_HTH"/>
</dbReference>
<accession>N9PX13</accession>
<dbReference type="PATRIC" id="fig|1217712.3.peg.2230"/>
<dbReference type="Pfam" id="PF00717">
    <property type="entry name" value="Peptidase_S24"/>
    <property type="match status" value="1"/>
</dbReference>
<dbReference type="Proteomes" id="UP000013049">
    <property type="component" value="Unassembled WGS sequence"/>
</dbReference>
<dbReference type="HOGENOM" id="CLU_066192_1_3_6"/>
<dbReference type="SUPFAM" id="SSF51306">
    <property type="entry name" value="LexA/Signal peptidase"/>
    <property type="match status" value="1"/>
</dbReference>
<dbReference type="EMBL" id="APPC01000017">
    <property type="protein sequence ID" value="ENU92430.1"/>
    <property type="molecule type" value="Genomic_DNA"/>
</dbReference>
<gene>
    <name evidence="6" type="ORF">F892_01448</name>
    <name evidence="5" type="ORF">F971_02321</name>
</gene>
<evidence type="ECO:0000256" key="1">
    <source>
        <dbReference type="ARBA" id="ARBA00023015"/>
    </source>
</evidence>
<organism evidence="6 8">
    <name type="scientific">Acinetobacter vivianii</name>
    <dbReference type="NCBI Taxonomy" id="1776742"/>
    <lineage>
        <taxon>Bacteria</taxon>
        <taxon>Pseudomonadati</taxon>
        <taxon>Pseudomonadota</taxon>
        <taxon>Gammaproteobacteria</taxon>
        <taxon>Moraxellales</taxon>
        <taxon>Moraxellaceae</taxon>
        <taxon>Acinetobacter</taxon>
    </lineage>
</organism>
<dbReference type="Pfam" id="PF12844">
    <property type="entry name" value="HTH_19"/>
    <property type="match status" value="1"/>
</dbReference>
<dbReference type="InterPro" id="IPR010982">
    <property type="entry name" value="Lambda_DNA-bd_dom_sf"/>
</dbReference>
<keyword evidence="2" id="KW-0238">DNA-binding</keyword>
<evidence type="ECO:0000313" key="8">
    <source>
        <dbReference type="Proteomes" id="UP000013173"/>
    </source>
</evidence>
<dbReference type="InterPro" id="IPR015927">
    <property type="entry name" value="Peptidase_S24_S26A/B/C"/>
</dbReference>
<evidence type="ECO:0000259" key="4">
    <source>
        <dbReference type="PROSITE" id="PS50943"/>
    </source>
</evidence>
<evidence type="ECO:0000256" key="3">
    <source>
        <dbReference type="ARBA" id="ARBA00023163"/>
    </source>
</evidence>
<dbReference type="Proteomes" id="UP000013173">
    <property type="component" value="Unassembled WGS sequence"/>
</dbReference>
<dbReference type="GeneID" id="303681861"/>
<dbReference type="RefSeq" id="WP_004771815.1">
    <property type="nucleotide sequence ID" value="NZ_BMDR01000001.1"/>
</dbReference>
<dbReference type="PATRIC" id="fig|1217706.3.peg.1395"/>
<keyword evidence="1" id="KW-0805">Transcription regulation</keyword>
<dbReference type="PANTHER" id="PTHR40661">
    <property type="match status" value="1"/>
</dbReference>
<dbReference type="InterPro" id="IPR039418">
    <property type="entry name" value="LexA-like"/>
</dbReference>
<dbReference type="GO" id="GO:0003677">
    <property type="term" value="F:DNA binding"/>
    <property type="evidence" value="ECO:0007669"/>
    <property type="project" value="UniProtKB-KW"/>
</dbReference>
<dbReference type="CDD" id="cd00093">
    <property type="entry name" value="HTH_XRE"/>
    <property type="match status" value="1"/>
</dbReference>
<dbReference type="InterPro" id="IPR036286">
    <property type="entry name" value="LexA/Signal_pep-like_sf"/>
</dbReference>
<accession>N8UYG7</accession>
<reference evidence="6 8" key="1">
    <citation type="submission" date="2013-02" db="EMBL/GenBank/DDBJ databases">
        <title>The Genome Sequence of Acinetobacter sp. NIPH 2168.</title>
        <authorList>
            <consortium name="The Broad Institute Genome Sequencing Platform"/>
            <consortium name="The Broad Institute Genome Sequencing Center for Infectious Disease"/>
            <person name="Cerqueira G."/>
            <person name="Feldgarden M."/>
            <person name="Courvalin P."/>
            <person name="Perichon B."/>
            <person name="Grillot-Courvalin C."/>
            <person name="Clermont D."/>
            <person name="Rocha E."/>
            <person name="Yoon E.-J."/>
            <person name="Nemec A."/>
            <person name="Walker B."/>
            <person name="Young S.K."/>
            <person name="Zeng Q."/>
            <person name="Gargeya S."/>
            <person name="Fitzgerald M."/>
            <person name="Haas B."/>
            <person name="Abouelleil A."/>
            <person name="Alvarado L."/>
            <person name="Arachchi H.M."/>
            <person name="Berlin A.M."/>
            <person name="Chapman S.B."/>
            <person name="Dewar J."/>
            <person name="Goldberg J."/>
            <person name="Griggs A."/>
            <person name="Gujja S."/>
            <person name="Hansen M."/>
            <person name="Howarth C."/>
            <person name="Imamovic A."/>
            <person name="Larimer J."/>
            <person name="McCowan C."/>
            <person name="Murphy C."/>
            <person name="Neiman D."/>
            <person name="Pearson M."/>
            <person name="Priest M."/>
            <person name="Roberts A."/>
            <person name="Saif S."/>
            <person name="Shea T."/>
            <person name="Sisk P."/>
            <person name="Sykes S."/>
            <person name="Wortman J."/>
            <person name="Nusbaum C."/>
            <person name="Birren B."/>
        </authorList>
    </citation>
    <scope>NUCLEOTIDE SEQUENCE [LARGE SCALE GENOMIC DNA]</scope>
    <source>
        <strain evidence="6 8">NIPH 2168</strain>
    </source>
</reference>